<gene>
    <name evidence="1" type="ORF">NTEN_LOCUS8417</name>
</gene>
<dbReference type="EMBL" id="CADCXU010012746">
    <property type="protein sequence ID" value="CAB0002630.1"/>
    <property type="molecule type" value="Genomic_DNA"/>
</dbReference>
<organism evidence="1 2">
    <name type="scientific">Nesidiocoris tenuis</name>
    <dbReference type="NCBI Taxonomy" id="355587"/>
    <lineage>
        <taxon>Eukaryota</taxon>
        <taxon>Metazoa</taxon>
        <taxon>Ecdysozoa</taxon>
        <taxon>Arthropoda</taxon>
        <taxon>Hexapoda</taxon>
        <taxon>Insecta</taxon>
        <taxon>Pterygota</taxon>
        <taxon>Neoptera</taxon>
        <taxon>Paraneoptera</taxon>
        <taxon>Hemiptera</taxon>
        <taxon>Heteroptera</taxon>
        <taxon>Panheteroptera</taxon>
        <taxon>Cimicomorpha</taxon>
        <taxon>Miridae</taxon>
        <taxon>Dicyphina</taxon>
        <taxon>Nesidiocoris</taxon>
    </lineage>
</organism>
<dbReference type="Proteomes" id="UP000479000">
    <property type="component" value="Unassembled WGS sequence"/>
</dbReference>
<proteinExistence type="predicted"/>
<evidence type="ECO:0000313" key="1">
    <source>
        <dbReference type="EMBL" id="CAB0002630.1"/>
    </source>
</evidence>
<dbReference type="AlphaFoldDB" id="A0A6H5GI89"/>
<evidence type="ECO:0000313" key="2">
    <source>
        <dbReference type="Proteomes" id="UP000479000"/>
    </source>
</evidence>
<accession>A0A6H5GI89</accession>
<keyword evidence="2" id="KW-1185">Reference proteome</keyword>
<name>A0A6H5GI89_9HEMI</name>
<protein>
    <submittedName>
        <fullName evidence="1">Uncharacterized protein</fullName>
    </submittedName>
</protein>
<reference evidence="1 2" key="1">
    <citation type="submission" date="2020-02" db="EMBL/GenBank/DDBJ databases">
        <authorList>
            <person name="Ferguson B K."/>
        </authorList>
    </citation>
    <scope>NUCLEOTIDE SEQUENCE [LARGE SCALE GENOMIC DNA]</scope>
</reference>
<sequence length="89" mass="11400">MEALVFPRILLLYELLGREKKKLKYETYQFEFDPVCQDQFTCQFEYLLKFEFEFQFECEFEYQYQFVFQVELEIQSEHWYQFEFQYKNN</sequence>